<sequence>MASANGVVIIKVPSRDLCFVALASEAARVPKGVWTGSTWEQRMAIMKRFSEFTKKRGPGMSEGRVPPFIVSLNLAKSGGAQCARAPLSLIKAGGADSDVSIGPSEGSGGNCHDAGAGIDEVGSERGRVATPFARAKVSRWGDIALLLKENFVEHRSDPNALIVDRGALPKTFEADPHRAARCAALAAAGAVMVTKAIAKMTALGRFAALGKCAAKRILQPYGMTANSVKGGALASAAAAVMERGWGMRIPTKPGERAGPLGLPRSAARCQ</sequence>
<name>F9WP52_TRYVY</name>
<protein>
    <submittedName>
        <fullName evidence="2">Uncharacterized protein</fullName>
    </submittedName>
</protein>
<dbReference type="EMBL" id="CAEX01003170">
    <property type="protein sequence ID" value="CCD19326.1"/>
    <property type="molecule type" value="Genomic_DNA"/>
</dbReference>
<gene>
    <name evidence="2" type="ORF">TvY486_0020210</name>
</gene>
<dbReference type="VEuPathDB" id="TriTrypDB:TvY486_0020210"/>
<reference evidence="2 3" key="1">
    <citation type="journal article" date="2012" name="Proc. Natl. Acad. Sci. U.S.A.">
        <title>Antigenic diversity is generated by distinct evolutionary mechanisms in African trypanosome species.</title>
        <authorList>
            <person name="Jackson A.P."/>
            <person name="Berry A."/>
            <person name="Aslett M."/>
            <person name="Allison H.C."/>
            <person name="Burton P."/>
            <person name="Vavrova-Anderson J."/>
            <person name="Brown R."/>
            <person name="Browne H."/>
            <person name="Corton N."/>
            <person name="Hauser H."/>
            <person name="Gamble J."/>
            <person name="Gilderthorp R."/>
            <person name="Marcello L."/>
            <person name="McQuillan J."/>
            <person name="Otto T.D."/>
            <person name="Quail M.A."/>
            <person name="Sanders M.J."/>
            <person name="van Tonder A."/>
            <person name="Ginger M.L."/>
            <person name="Field M.C."/>
            <person name="Barry J.D."/>
            <person name="Hertz-Fowler C."/>
            <person name="Berriman M."/>
        </authorList>
    </citation>
    <scope>NUCLEOTIDE SEQUENCE</scope>
    <source>
        <strain evidence="2 3">Y486</strain>
    </source>
</reference>
<proteinExistence type="predicted"/>
<evidence type="ECO:0000256" key="1">
    <source>
        <dbReference type="SAM" id="MobiDB-lite"/>
    </source>
</evidence>
<keyword evidence="3" id="KW-1185">Reference proteome</keyword>
<evidence type="ECO:0000313" key="3">
    <source>
        <dbReference type="Proteomes" id="UP000009027"/>
    </source>
</evidence>
<dbReference type="Proteomes" id="UP000009027">
    <property type="component" value="Unassembled WGS sequence"/>
</dbReference>
<accession>F9WP52</accession>
<dbReference type="AlphaFoldDB" id="F9WP52"/>
<feature type="region of interest" description="Disordered" evidence="1">
    <location>
        <begin position="250"/>
        <end position="270"/>
    </location>
</feature>
<evidence type="ECO:0000313" key="2">
    <source>
        <dbReference type="EMBL" id="CCD19326.1"/>
    </source>
</evidence>
<organism evidence="2 3">
    <name type="scientific">Trypanosoma vivax (strain Y486)</name>
    <dbReference type="NCBI Taxonomy" id="1055687"/>
    <lineage>
        <taxon>Eukaryota</taxon>
        <taxon>Discoba</taxon>
        <taxon>Euglenozoa</taxon>
        <taxon>Kinetoplastea</taxon>
        <taxon>Metakinetoplastina</taxon>
        <taxon>Trypanosomatida</taxon>
        <taxon>Trypanosomatidae</taxon>
        <taxon>Trypanosoma</taxon>
        <taxon>Duttonella</taxon>
    </lineage>
</organism>